<feature type="transmembrane region" description="Helical" evidence="8">
    <location>
        <begin position="81"/>
        <end position="99"/>
    </location>
</feature>
<feature type="transmembrane region" description="Helical" evidence="8">
    <location>
        <begin position="309"/>
        <end position="326"/>
    </location>
</feature>
<gene>
    <name evidence="10" type="ORF">JJB09_05115</name>
</gene>
<proteinExistence type="inferred from homology"/>
<feature type="transmembrane region" description="Helical" evidence="8">
    <location>
        <begin position="372"/>
        <end position="393"/>
    </location>
</feature>
<feature type="transmembrane region" description="Helical" evidence="8">
    <location>
        <begin position="283"/>
        <end position="303"/>
    </location>
</feature>
<accession>A0A936YRE8</accession>
<evidence type="ECO:0000256" key="6">
    <source>
        <dbReference type="ARBA" id="ARBA00022989"/>
    </source>
</evidence>
<feature type="transmembrane region" description="Helical" evidence="8">
    <location>
        <begin position="166"/>
        <end position="186"/>
    </location>
</feature>
<evidence type="ECO:0000256" key="8">
    <source>
        <dbReference type="RuleBase" id="RU365088"/>
    </source>
</evidence>
<dbReference type="SUPFAM" id="SSF103473">
    <property type="entry name" value="MFS general substrate transporter"/>
    <property type="match status" value="1"/>
</dbReference>
<dbReference type="PROSITE" id="PS50850">
    <property type="entry name" value="MFS"/>
    <property type="match status" value="1"/>
</dbReference>
<evidence type="ECO:0000256" key="2">
    <source>
        <dbReference type="ARBA" id="ARBA00006236"/>
    </source>
</evidence>
<dbReference type="InterPro" id="IPR004812">
    <property type="entry name" value="Efflux_drug-R_Bcr/CmlA"/>
</dbReference>
<keyword evidence="11" id="KW-1185">Reference proteome</keyword>
<evidence type="ECO:0000256" key="4">
    <source>
        <dbReference type="ARBA" id="ARBA00022475"/>
    </source>
</evidence>
<dbReference type="GO" id="GO:1990961">
    <property type="term" value="P:xenobiotic detoxification by transmembrane export across the plasma membrane"/>
    <property type="evidence" value="ECO:0007669"/>
    <property type="project" value="InterPro"/>
</dbReference>
<dbReference type="PANTHER" id="PTHR23502:SF132">
    <property type="entry name" value="POLYAMINE TRANSPORTER 2-RELATED"/>
    <property type="match status" value="1"/>
</dbReference>
<feature type="transmembrane region" description="Helical" evidence="8">
    <location>
        <begin position="218"/>
        <end position="239"/>
    </location>
</feature>
<dbReference type="InterPro" id="IPR011701">
    <property type="entry name" value="MFS"/>
</dbReference>
<keyword evidence="6 8" id="KW-1133">Transmembrane helix</keyword>
<comment type="caution">
    <text evidence="10">The sequence shown here is derived from an EMBL/GenBank/DDBJ whole genome shotgun (WGS) entry which is preliminary data.</text>
</comment>
<feature type="transmembrane region" description="Helical" evidence="8">
    <location>
        <begin position="251"/>
        <end position="271"/>
    </location>
</feature>
<keyword evidence="8" id="KW-0997">Cell inner membrane</keyword>
<keyword evidence="5 8" id="KW-0812">Transmembrane</keyword>
<dbReference type="PANTHER" id="PTHR23502">
    <property type="entry name" value="MAJOR FACILITATOR SUPERFAMILY"/>
    <property type="match status" value="1"/>
</dbReference>
<evidence type="ECO:0000313" key="11">
    <source>
        <dbReference type="Proteomes" id="UP000633219"/>
    </source>
</evidence>
<dbReference type="Gene3D" id="1.20.1720.10">
    <property type="entry name" value="Multidrug resistance protein D"/>
    <property type="match status" value="1"/>
</dbReference>
<dbReference type="InterPro" id="IPR036259">
    <property type="entry name" value="MFS_trans_sf"/>
</dbReference>
<organism evidence="10 11">
    <name type="scientific">Rhizobium setariae</name>
    <dbReference type="NCBI Taxonomy" id="2801340"/>
    <lineage>
        <taxon>Bacteria</taxon>
        <taxon>Pseudomonadati</taxon>
        <taxon>Pseudomonadota</taxon>
        <taxon>Alphaproteobacteria</taxon>
        <taxon>Hyphomicrobiales</taxon>
        <taxon>Rhizobiaceae</taxon>
        <taxon>Rhizobium/Agrobacterium group</taxon>
        <taxon>Rhizobium</taxon>
    </lineage>
</organism>
<evidence type="ECO:0000256" key="7">
    <source>
        <dbReference type="ARBA" id="ARBA00023136"/>
    </source>
</evidence>
<comment type="similarity">
    <text evidence="2 8">Belongs to the major facilitator superfamily. Bcr/CmlA family.</text>
</comment>
<dbReference type="PRINTS" id="PR01036">
    <property type="entry name" value="TCRTETB"/>
</dbReference>
<dbReference type="GO" id="GO:0005886">
    <property type="term" value="C:plasma membrane"/>
    <property type="evidence" value="ECO:0007669"/>
    <property type="project" value="UniProtKB-SubCell"/>
</dbReference>
<feature type="transmembrane region" description="Helical" evidence="8">
    <location>
        <begin position="338"/>
        <end position="366"/>
    </location>
</feature>
<evidence type="ECO:0000313" key="10">
    <source>
        <dbReference type="EMBL" id="MBL0371401.1"/>
    </source>
</evidence>
<feature type="transmembrane region" description="Helical" evidence="8">
    <location>
        <begin position="138"/>
        <end position="160"/>
    </location>
</feature>
<evidence type="ECO:0000256" key="1">
    <source>
        <dbReference type="ARBA" id="ARBA00004651"/>
    </source>
</evidence>
<evidence type="ECO:0000256" key="3">
    <source>
        <dbReference type="ARBA" id="ARBA00022448"/>
    </source>
</evidence>
<dbReference type="EMBL" id="JAEQNC010000002">
    <property type="protein sequence ID" value="MBL0371401.1"/>
    <property type="molecule type" value="Genomic_DNA"/>
</dbReference>
<dbReference type="GO" id="GO:0042910">
    <property type="term" value="F:xenobiotic transmembrane transporter activity"/>
    <property type="evidence" value="ECO:0007669"/>
    <property type="project" value="InterPro"/>
</dbReference>
<sequence length="409" mass="43898">MSTSPRTVSRPEFIAMMAAFMALNALAVDIMLPALPKMGEALQVAHENERQLVITSYLIGFGIAQLFFGPLADRFGRRKPLIAGVIIYIVAAGFAVIAPTFETLLALRFVQGIGAASTRVVAQSVVRDRFAGRSMAEVMSLIMMVFMVVPVFAPAVGQLLLFSGHWQLIFLFMAALAIVIGMWGYFRMDETLDPGKRRPLHPAVVAEGFRLVLSNRTAFFYGISSMFVMAALFGFIGTAQQIYVDIYGLGSSFPIAFGFVATMMAMSSFLNSRVVGALGMRRVAHAALLTFCTLSAVMLALASMEMLPFTPFMIVFTLIMFSFGLVGSNTMTLAMEPLGAVAGTASSVFGFMQTVGGALMGAMIGYAYDGTIVPVAAGFFFLALIAIGCVLVAEKGKLFGASTQYAVRK</sequence>
<dbReference type="RefSeq" id="WP_201654051.1">
    <property type="nucleotide sequence ID" value="NZ_JAEQNC010000002.1"/>
</dbReference>
<feature type="transmembrane region" description="Helical" evidence="8">
    <location>
        <begin position="52"/>
        <end position="69"/>
    </location>
</feature>
<feature type="transmembrane region" description="Helical" evidence="8">
    <location>
        <begin position="105"/>
        <end position="126"/>
    </location>
</feature>
<evidence type="ECO:0000256" key="5">
    <source>
        <dbReference type="ARBA" id="ARBA00022692"/>
    </source>
</evidence>
<dbReference type="NCBIfam" id="TIGR00710">
    <property type="entry name" value="efflux_Bcr_CflA"/>
    <property type="match status" value="1"/>
</dbReference>
<dbReference type="AlphaFoldDB" id="A0A936YRE8"/>
<evidence type="ECO:0000259" key="9">
    <source>
        <dbReference type="PROSITE" id="PS50850"/>
    </source>
</evidence>
<dbReference type="Proteomes" id="UP000633219">
    <property type="component" value="Unassembled WGS sequence"/>
</dbReference>
<reference evidence="10" key="1">
    <citation type="submission" date="2021-01" db="EMBL/GenBank/DDBJ databases">
        <title>Rhizobium sp. strain KVB221 16S ribosomal RNA gene Genome sequencing and assembly.</title>
        <authorList>
            <person name="Kang M."/>
        </authorList>
    </citation>
    <scope>NUCLEOTIDE SEQUENCE</scope>
    <source>
        <strain evidence="10">KVB221</strain>
    </source>
</reference>
<keyword evidence="3 8" id="KW-0813">Transport</keyword>
<comment type="subcellular location">
    <subcellularLocation>
        <location evidence="8">Cell inner membrane</location>
        <topology evidence="8">Multi-pass membrane protein</topology>
    </subcellularLocation>
    <subcellularLocation>
        <location evidence="1">Cell membrane</location>
        <topology evidence="1">Multi-pass membrane protein</topology>
    </subcellularLocation>
</comment>
<keyword evidence="7 8" id="KW-0472">Membrane</keyword>
<dbReference type="InterPro" id="IPR020846">
    <property type="entry name" value="MFS_dom"/>
</dbReference>
<dbReference type="Pfam" id="PF07690">
    <property type="entry name" value="MFS_1"/>
    <property type="match status" value="1"/>
</dbReference>
<feature type="domain" description="Major facilitator superfamily (MFS) profile" evidence="9">
    <location>
        <begin position="13"/>
        <end position="395"/>
    </location>
</feature>
<keyword evidence="4" id="KW-1003">Cell membrane</keyword>
<feature type="transmembrane region" description="Helical" evidence="8">
    <location>
        <begin position="12"/>
        <end position="32"/>
    </location>
</feature>
<dbReference type="CDD" id="cd17320">
    <property type="entry name" value="MFS_MdfA_MDR_like"/>
    <property type="match status" value="1"/>
</dbReference>
<protein>
    <recommendedName>
        <fullName evidence="8">Bcr/CflA family efflux transporter</fullName>
    </recommendedName>
</protein>
<name>A0A936YRE8_9HYPH</name>